<dbReference type="Pfam" id="PF12728">
    <property type="entry name" value="HTH_17"/>
    <property type="match status" value="1"/>
</dbReference>
<evidence type="ECO:0000313" key="3">
    <source>
        <dbReference type="Proteomes" id="UP000694300"/>
    </source>
</evidence>
<gene>
    <name evidence="2" type="ORF">I4I82_12520</name>
</gene>
<accession>A0ABS6U8D7</accession>
<dbReference type="InterPro" id="IPR010093">
    <property type="entry name" value="SinI_DNA-bd"/>
</dbReference>
<dbReference type="NCBIfam" id="TIGR01764">
    <property type="entry name" value="excise"/>
    <property type="match status" value="1"/>
</dbReference>
<feature type="domain" description="Helix-turn-helix" evidence="1">
    <location>
        <begin position="13"/>
        <end position="61"/>
    </location>
</feature>
<dbReference type="Proteomes" id="UP000694300">
    <property type="component" value="Unassembled WGS sequence"/>
</dbReference>
<comment type="caution">
    <text evidence="2">The sequence shown here is derived from an EMBL/GenBank/DDBJ whole genome shotgun (WGS) entry which is preliminary data.</text>
</comment>
<reference evidence="2 3" key="1">
    <citation type="submission" date="2020-11" db="EMBL/GenBank/DDBJ databases">
        <title>Pseudonocardia abyssalis sp. nov. and Pseudonocardia oceani sp. nov., description and phylogenomic analysis of two novel actinomycetes isolated from the deep Southern Ocean.</title>
        <authorList>
            <person name="Parra J."/>
        </authorList>
    </citation>
    <scope>NUCLEOTIDE SEQUENCE [LARGE SCALE GENOMIC DNA]</scope>
    <source>
        <strain evidence="3">KRD185</strain>
    </source>
</reference>
<proteinExistence type="predicted"/>
<sequence>MSLAEVAPVGPKFYDVREVAAMFRMSRMTVYRAIGSGELPAVRMRGKWLVPARVIDDLVDEATKGATSDLPFLGNAEGRA</sequence>
<organism evidence="2 3">
    <name type="scientific">Pseudonocardia oceani</name>
    <dbReference type="NCBI Taxonomy" id="2792013"/>
    <lineage>
        <taxon>Bacteria</taxon>
        <taxon>Bacillati</taxon>
        <taxon>Actinomycetota</taxon>
        <taxon>Actinomycetes</taxon>
        <taxon>Pseudonocardiales</taxon>
        <taxon>Pseudonocardiaceae</taxon>
        <taxon>Pseudonocardia</taxon>
    </lineage>
</organism>
<evidence type="ECO:0000259" key="1">
    <source>
        <dbReference type="Pfam" id="PF12728"/>
    </source>
</evidence>
<protein>
    <submittedName>
        <fullName evidence="2">Helix-turn-helix domain-containing protein</fullName>
    </submittedName>
</protein>
<evidence type="ECO:0000313" key="2">
    <source>
        <dbReference type="EMBL" id="MBW0128505.1"/>
    </source>
</evidence>
<name>A0ABS6U8D7_9PSEU</name>
<dbReference type="InterPro" id="IPR041657">
    <property type="entry name" value="HTH_17"/>
</dbReference>
<dbReference type="EMBL" id="JADQDF010000001">
    <property type="protein sequence ID" value="MBW0128505.1"/>
    <property type="molecule type" value="Genomic_DNA"/>
</dbReference>
<keyword evidence="3" id="KW-1185">Reference proteome</keyword>